<name>A0A0A6VMX5_KOCRO</name>
<evidence type="ECO:0000256" key="1">
    <source>
        <dbReference type="SAM" id="Coils"/>
    </source>
</evidence>
<dbReference type="SUPFAM" id="SSF53041">
    <property type="entry name" value="Resolvase-like"/>
    <property type="match status" value="1"/>
</dbReference>
<evidence type="ECO:0000259" key="2">
    <source>
        <dbReference type="PROSITE" id="PS51736"/>
    </source>
</evidence>
<gene>
    <name evidence="4" type="ORF">GY22_15800</name>
</gene>
<organism evidence="4 5">
    <name type="scientific">Kocuria rosea subsp. polaris</name>
    <dbReference type="NCBI Taxonomy" id="136273"/>
    <lineage>
        <taxon>Bacteria</taxon>
        <taxon>Bacillati</taxon>
        <taxon>Actinomycetota</taxon>
        <taxon>Actinomycetes</taxon>
        <taxon>Micrococcales</taxon>
        <taxon>Micrococcaceae</taxon>
        <taxon>Kocuria</taxon>
    </lineage>
</organism>
<dbReference type="InterPro" id="IPR050639">
    <property type="entry name" value="SSR_resolvase"/>
</dbReference>
<sequence length="493" mass="55284">MNRQLEDARKLAELKGFTDWLEFTDDDISAYAGRIRPGYEELKQAIREGRVEAVIVWHADRLHRRVSELIEYAELCTEGRAVPTYSVQGGDLDLSSSTGRMVATILGAVSEQESAHKGERISRKRRQAAERGIWQGGPRPFGWSIEKDTDEHGRSINVPVIKEEEAELVRWAHEAVLEGRSISSVVLHFQRSGVLSSHGNGWRHSTVRTLLHRSRNAGLESLKGEIVGPSSFPALVSEATWREVVRILKQPERRKSDTTQVSSLLSGLMHCHCGELLVTGSSGKRRKDGTLTRNYVCISQRFPDSRRRDIQHVGMAADPLDDFVSKIMPQYIAIPFGAFRLFSPARKVDLAETERELAGLQARQEEAAQMWADGEITRRQLATMNSSLEEKAAAAEATLAELTTQGQALPDLAPNQAQEFWDQLDLLGKRAVIRQTVGIVVFPTGGRQFKRMSVDEQEDHLRIVARPVSETSGVRVAYWQPTVPPVWPEDEEE</sequence>
<dbReference type="GO" id="GO:0000150">
    <property type="term" value="F:DNA strand exchange activity"/>
    <property type="evidence" value="ECO:0007669"/>
    <property type="project" value="InterPro"/>
</dbReference>
<keyword evidence="5" id="KW-1185">Reference proteome</keyword>
<keyword evidence="1" id="KW-0175">Coiled coil</keyword>
<dbReference type="PANTHER" id="PTHR30461:SF23">
    <property type="entry name" value="DNA RECOMBINASE-RELATED"/>
    <property type="match status" value="1"/>
</dbReference>
<dbReference type="PROSITE" id="PS51736">
    <property type="entry name" value="RECOMBINASES_3"/>
    <property type="match status" value="1"/>
</dbReference>
<dbReference type="EMBL" id="JSUH01000017">
    <property type="protein sequence ID" value="KHD96455.1"/>
    <property type="molecule type" value="Genomic_DNA"/>
</dbReference>
<protein>
    <recommendedName>
        <fullName evidence="6">Recombinase domain-containing protein</fullName>
    </recommendedName>
</protein>
<dbReference type="InterPro" id="IPR011109">
    <property type="entry name" value="DNA_bind_recombinase_dom"/>
</dbReference>
<dbReference type="Gene3D" id="3.40.50.1390">
    <property type="entry name" value="Resolvase, N-terminal catalytic domain"/>
    <property type="match status" value="1"/>
</dbReference>
<reference evidence="4 5" key="1">
    <citation type="journal article" date="2003" name="Int. J. Syst. Evol. Microbiol.">
        <title>Kocuria polaris sp. nov., an orange-pigmented psychrophilic bacterium isolated from an Antarctic cyanobacterial mat sample.</title>
        <authorList>
            <person name="Reddy G.S."/>
            <person name="Prakash J.S."/>
            <person name="Prabahar V."/>
            <person name="Matsumoto G.I."/>
            <person name="Stackebrandt E."/>
            <person name="Shivaji S."/>
        </authorList>
    </citation>
    <scope>NUCLEOTIDE SEQUENCE [LARGE SCALE GENOMIC DNA]</scope>
    <source>
        <strain evidence="4 5">CMS 76or</strain>
    </source>
</reference>
<feature type="domain" description="Recombinase" evidence="3">
    <location>
        <begin position="140"/>
        <end position="254"/>
    </location>
</feature>
<dbReference type="Proteomes" id="UP000030466">
    <property type="component" value="Unassembled WGS sequence"/>
</dbReference>
<dbReference type="Gene3D" id="3.90.1750.20">
    <property type="entry name" value="Putative Large Serine Recombinase, Chain B, Domain 2"/>
    <property type="match status" value="1"/>
</dbReference>
<proteinExistence type="predicted"/>
<feature type="domain" description="Resolvase/invertase-type recombinase catalytic" evidence="2">
    <location>
        <begin position="1"/>
        <end position="132"/>
    </location>
</feature>
<dbReference type="InterPro" id="IPR036162">
    <property type="entry name" value="Resolvase-like_N_sf"/>
</dbReference>
<evidence type="ECO:0000313" key="4">
    <source>
        <dbReference type="EMBL" id="KHD96455.1"/>
    </source>
</evidence>
<dbReference type="GO" id="GO:0003677">
    <property type="term" value="F:DNA binding"/>
    <property type="evidence" value="ECO:0007669"/>
    <property type="project" value="InterPro"/>
</dbReference>
<dbReference type="PANTHER" id="PTHR30461">
    <property type="entry name" value="DNA-INVERTASE FROM LAMBDOID PROPHAGE"/>
    <property type="match status" value="1"/>
</dbReference>
<dbReference type="PROSITE" id="PS51737">
    <property type="entry name" value="RECOMBINASE_DNA_BIND"/>
    <property type="match status" value="1"/>
</dbReference>
<dbReference type="InterPro" id="IPR006119">
    <property type="entry name" value="Resolv_N"/>
</dbReference>
<dbReference type="SMART" id="SM00857">
    <property type="entry name" value="Resolvase"/>
    <property type="match status" value="1"/>
</dbReference>
<dbReference type="CDD" id="cd00338">
    <property type="entry name" value="Ser_Recombinase"/>
    <property type="match status" value="1"/>
</dbReference>
<dbReference type="AlphaFoldDB" id="A0A0A6VMX5"/>
<evidence type="ECO:0000313" key="5">
    <source>
        <dbReference type="Proteomes" id="UP000030466"/>
    </source>
</evidence>
<comment type="caution">
    <text evidence="4">The sequence shown here is derived from an EMBL/GenBank/DDBJ whole genome shotgun (WGS) entry which is preliminary data.</text>
</comment>
<feature type="coiled-coil region" evidence="1">
    <location>
        <begin position="350"/>
        <end position="405"/>
    </location>
</feature>
<dbReference type="Pfam" id="PF00239">
    <property type="entry name" value="Resolvase"/>
    <property type="match status" value="1"/>
</dbReference>
<dbReference type="Pfam" id="PF07508">
    <property type="entry name" value="Recombinase"/>
    <property type="match status" value="1"/>
</dbReference>
<accession>A0A0A6VMX5</accession>
<evidence type="ECO:0008006" key="6">
    <source>
        <dbReference type="Google" id="ProtNLM"/>
    </source>
</evidence>
<dbReference type="InterPro" id="IPR038109">
    <property type="entry name" value="DNA_bind_recomb_sf"/>
</dbReference>
<evidence type="ECO:0000259" key="3">
    <source>
        <dbReference type="PROSITE" id="PS51737"/>
    </source>
</evidence>